<dbReference type="RefSeq" id="XP_008710923.1">
    <property type="nucleotide sequence ID" value="XM_008712701.1"/>
</dbReference>
<protein>
    <recommendedName>
        <fullName evidence="1">SnoaL-like domain-containing protein</fullName>
    </recommendedName>
</protein>
<organism evidence="2 3">
    <name type="scientific">Cyphellophora europaea (strain CBS 101466)</name>
    <name type="common">Phialophora europaea</name>
    <dbReference type="NCBI Taxonomy" id="1220924"/>
    <lineage>
        <taxon>Eukaryota</taxon>
        <taxon>Fungi</taxon>
        <taxon>Dikarya</taxon>
        <taxon>Ascomycota</taxon>
        <taxon>Pezizomycotina</taxon>
        <taxon>Eurotiomycetes</taxon>
        <taxon>Chaetothyriomycetidae</taxon>
        <taxon>Chaetothyriales</taxon>
        <taxon>Cyphellophoraceae</taxon>
        <taxon>Cyphellophora</taxon>
    </lineage>
</organism>
<dbReference type="GeneID" id="19967734"/>
<sequence length="180" mass="19943">MAKPITIPATHVALADKACRNLVAAFLKDFGPTTTASTLSRGDFTAVFHPDVHWYDHAFLICRQGHDAVAGLQVAFRHANQPFDVEIKAITPTAKGAILEQVWVGRLSNDIVRPDGQVVVKATGKDFRCHVCMVVEVDQDGLIRRIDEYYNKAWDDGVREAEYVVMKGGSLKQRVVQTPL</sequence>
<proteinExistence type="predicted"/>
<evidence type="ECO:0000313" key="2">
    <source>
        <dbReference type="EMBL" id="ETN46211.1"/>
    </source>
</evidence>
<dbReference type="eggNOG" id="ENOG502TDPN">
    <property type="taxonomic scope" value="Eukaryota"/>
</dbReference>
<evidence type="ECO:0000259" key="1">
    <source>
        <dbReference type="Pfam" id="PF12680"/>
    </source>
</evidence>
<dbReference type="InterPro" id="IPR037401">
    <property type="entry name" value="SnoaL-like"/>
</dbReference>
<dbReference type="InterPro" id="IPR032710">
    <property type="entry name" value="NTF2-like_dom_sf"/>
</dbReference>
<evidence type="ECO:0000313" key="3">
    <source>
        <dbReference type="Proteomes" id="UP000030752"/>
    </source>
</evidence>
<dbReference type="Proteomes" id="UP000030752">
    <property type="component" value="Unassembled WGS sequence"/>
</dbReference>
<dbReference type="HOGENOM" id="CLU_1496145_0_0_1"/>
<dbReference type="InParanoid" id="W2SBU9"/>
<dbReference type="Pfam" id="PF12680">
    <property type="entry name" value="SnoaL_2"/>
    <property type="match status" value="1"/>
</dbReference>
<dbReference type="Gene3D" id="3.10.450.50">
    <property type="match status" value="1"/>
</dbReference>
<keyword evidence="3" id="KW-1185">Reference proteome</keyword>
<dbReference type="SUPFAM" id="SSF54427">
    <property type="entry name" value="NTF2-like"/>
    <property type="match status" value="1"/>
</dbReference>
<accession>W2SBU9</accession>
<gene>
    <name evidence="2" type="ORF">HMPREF1541_00395</name>
</gene>
<dbReference type="OrthoDB" id="3625211at2759"/>
<dbReference type="AlphaFoldDB" id="W2SBU9"/>
<dbReference type="VEuPathDB" id="FungiDB:HMPREF1541_00395"/>
<feature type="domain" description="SnoaL-like" evidence="1">
    <location>
        <begin position="43"/>
        <end position="145"/>
    </location>
</feature>
<reference evidence="2 3" key="1">
    <citation type="submission" date="2013-03" db="EMBL/GenBank/DDBJ databases">
        <title>The Genome Sequence of Phialophora europaea CBS 101466.</title>
        <authorList>
            <consortium name="The Broad Institute Genomics Platform"/>
            <person name="Cuomo C."/>
            <person name="de Hoog S."/>
            <person name="Gorbushina A."/>
            <person name="Walker B."/>
            <person name="Young S.K."/>
            <person name="Zeng Q."/>
            <person name="Gargeya S."/>
            <person name="Fitzgerald M."/>
            <person name="Haas B."/>
            <person name="Abouelleil A."/>
            <person name="Allen A.W."/>
            <person name="Alvarado L."/>
            <person name="Arachchi H.M."/>
            <person name="Berlin A.M."/>
            <person name="Chapman S.B."/>
            <person name="Gainer-Dewar J."/>
            <person name="Goldberg J."/>
            <person name="Griggs A."/>
            <person name="Gujja S."/>
            <person name="Hansen M."/>
            <person name="Howarth C."/>
            <person name="Imamovic A."/>
            <person name="Ireland A."/>
            <person name="Larimer J."/>
            <person name="McCowan C."/>
            <person name="Murphy C."/>
            <person name="Pearson M."/>
            <person name="Poon T.W."/>
            <person name="Priest M."/>
            <person name="Roberts A."/>
            <person name="Saif S."/>
            <person name="Shea T."/>
            <person name="Sisk P."/>
            <person name="Sykes S."/>
            <person name="Wortman J."/>
            <person name="Nusbaum C."/>
            <person name="Birren B."/>
        </authorList>
    </citation>
    <scope>NUCLEOTIDE SEQUENCE [LARGE SCALE GENOMIC DNA]</scope>
    <source>
        <strain evidence="2 3">CBS 101466</strain>
    </source>
</reference>
<dbReference type="EMBL" id="KB822711">
    <property type="protein sequence ID" value="ETN46211.1"/>
    <property type="molecule type" value="Genomic_DNA"/>
</dbReference>
<name>W2SBU9_CYPE1</name>